<dbReference type="AlphaFoldDB" id="A0A2A2TKB2"/>
<comment type="caution">
    <text evidence="1">The sequence shown here is derived from an EMBL/GenBank/DDBJ whole genome shotgun (WGS) entry which is preliminary data.</text>
</comment>
<organism evidence="1 2">
    <name type="scientific">Brunnivagina elsteri CCALA 953</name>
    <dbReference type="NCBI Taxonomy" id="987040"/>
    <lineage>
        <taxon>Bacteria</taxon>
        <taxon>Bacillati</taxon>
        <taxon>Cyanobacteriota</taxon>
        <taxon>Cyanophyceae</taxon>
        <taxon>Nostocales</taxon>
        <taxon>Calotrichaceae</taxon>
        <taxon>Brunnivagina</taxon>
    </lineage>
</organism>
<evidence type="ECO:0008006" key="3">
    <source>
        <dbReference type="Google" id="ProtNLM"/>
    </source>
</evidence>
<protein>
    <recommendedName>
        <fullName evidence="3">CopG family transcriptional regulator</fullName>
    </recommendedName>
</protein>
<keyword evidence="2" id="KW-1185">Reference proteome</keyword>
<evidence type="ECO:0000313" key="2">
    <source>
        <dbReference type="Proteomes" id="UP000218238"/>
    </source>
</evidence>
<dbReference type="GO" id="GO:0006355">
    <property type="term" value="P:regulation of DNA-templated transcription"/>
    <property type="evidence" value="ECO:0007669"/>
    <property type="project" value="InterPro"/>
</dbReference>
<dbReference type="OrthoDB" id="515796at2"/>
<gene>
    <name evidence="1" type="ORF">CK510_10670</name>
</gene>
<evidence type="ECO:0000313" key="1">
    <source>
        <dbReference type="EMBL" id="PAX56127.1"/>
    </source>
</evidence>
<dbReference type="Gene3D" id="1.10.1220.10">
    <property type="entry name" value="Met repressor-like"/>
    <property type="match status" value="1"/>
</dbReference>
<dbReference type="EMBL" id="NTFS01000092">
    <property type="protein sequence ID" value="PAX56127.1"/>
    <property type="molecule type" value="Genomic_DNA"/>
</dbReference>
<sequence>MSESRLNIRISPDKKDAFYQKVKQDGKNATDVLIDLIDQYLGSKAEYGEILELRQRVEKLEEVLLGEIAA</sequence>
<name>A0A2A2TKB2_9CYAN</name>
<proteinExistence type="predicted"/>
<dbReference type="Proteomes" id="UP000218238">
    <property type="component" value="Unassembled WGS sequence"/>
</dbReference>
<dbReference type="InterPro" id="IPR013321">
    <property type="entry name" value="Arc_rbn_hlx_hlx"/>
</dbReference>
<reference evidence="1 2" key="1">
    <citation type="submission" date="2017-08" db="EMBL/GenBank/DDBJ databases">
        <title>Draft genome sequence of filamentous cyanobacterium Calothrix elsteri CCALA 953.</title>
        <authorList>
            <person name="Gagunashvili A.N."/>
            <person name="Elster J."/>
            <person name="Andresson O.S."/>
        </authorList>
    </citation>
    <scope>NUCLEOTIDE SEQUENCE [LARGE SCALE GENOMIC DNA]</scope>
    <source>
        <strain evidence="1 2">CCALA 953</strain>
    </source>
</reference>
<accession>A0A2A2TKB2</accession>
<dbReference type="RefSeq" id="WP_095721679.1">
    <property type="nucleotide sequence ID" value="NZ_NTFS01000092.1"/>
</dbReference>